<dbReference type="InterPro" id="IPR012337">
    <property type="entry name" value="RNaseH-like_sf"/>
</dbReference>
<dbReference type="EMBL" id="JBHRUG010000029">
    <property type="protein sequence ID" value="MFC3284827.1"/>
    <property type="molecule type" value="Genomic_DNA"/>
</dbReference>
<dbReference type="SMART" id="SM00732">
    <property type="entry name" value="YqgFc"/>
    <property type="match status" value="1"/>
</dbReference>
<evidence type="ECO:0000313" key="4">
    <source>
        <dbReference type="Proteomes" id="UP001595579"/>
    </source>
</evidence>
<evidence type="ECO:0000313" key="3">
    <source>
        <dbReference type="EMBL" id="MFC3284827.1"/>
    </source>
</evidence>
<dbReference type="InterPro" id="IPR044146">
    <property type="entry name" value="S1_Tex"/>
</dbReference>
<dbReference type="Gene3D" id="2.40.50.140">
    <property type="entry name" value="Nucleic acid-binding proteins"/>
    <property type="match status" value="1"/>
</dbReference>
<protein>
    <submittedName>
        <fullName evidence="3">Tex family protein</fullName>
    </submittedName>
</protein>
<dbReference type="Pfam" id="PF22706">
    <property type="entry name" value="Tex_central_region"/>
    <property type="match status" value="1"/>
</dbReference>
<dbReference type="InterPro" id="IPR050437">
    <property type="entry name" value="Ribos_protein_bS1-like"/>
</dbReference>
<dbReference type="Gene3D" id="1.10.3500.10">
    <property type="entry name" value="Tex N-terminal region-like"/>
    <property type="match status" value="1"/>
</dbReference>
<dbReference type="SUPFAM" id="SSF47781">
    <property type="entry name" value="RuvA domain 2-like"/>
    <property type="match status" value="2"/>
</dbReference>
<dbReference type="PROSITE" id="PS50126">
    <property type="entry name" value="S1"/>
    <property type="match status" value="1"/>
</dbReference>
<gene>
    <name evidence="3" type="ORF">ACFOEV_14605</name>
</gene>
<organism evidence="3 4">
    <name type="scientific">Litchfieldella rifensis</name>
    <dbReference type="NCBI Taxonomy" id="762643"/>
    <lineage>
        <taxon>Bacteria</taxon>
        <taxon>Pseudomonadati</taxon>
        <taxon>Pseudomonadota</taxon>
        <taxon>Gammaproteobacteria</taxon>
        <taxon>Oceanospirillales</taxon>
        <taxon>Halomonadaceae</taxon>
        <taxon>Litchfieldella</taxon>
    </lineage>
</organism>
<dbReference type="SUPFAM" id="SSF50249">
    <property type="entry name" value="Nucleic acid-binding proteins"/>
    <property type="match status" value="1"/>
</dbReference>
<dbReference type="InterPro" id="IPR037027">
    <property type="entry name" value="YqgF/RNaseH-like_dom_sf"/>
</dbReference>
<dbReference type="SMART" id="SM00316">
    <property type="entry name" value="S1"/>
    <property type="match status" value="1"/>
</dbReference>
<dbReference type="Gene3D" id="3.30.420.140">
    <property type="entry name" value="YqgF/RNase H-like domain"/>
    <property type="match status" value="1"/>
</dbReference>
<dbReference type="InterPro" id="IPR018974">
    <property type="entry name" value="Tex-like_N"/>
</dbReference>
<dbReference type="Pfam" id="PF16921">
    <property type="entry name" value="Tex_YqgF"/>
    <property type="match status" value="1"/>
</dbReference>
<dbReference type="Pfam" id="PF00575">
    <property type="entry name" value="S1"/>
    <property type="match status" value="1"/>
</dbReference>
<dbReference type="Gene3D" id="1.10.150.310">
    <property type="entry name" value="Tex RuvX-like domain-like"/>
    <property type="match status" value="1"/>
</dbReference>
<dbReference type="InterPro" id="IPR012340">
    <property type="entry name" value="NA-bd_OB-fold"/>
</dbReference>
<dbReference type="InterPro" id="IPR032639">
    <property type="entry name" value="Tex_YqgF"/>
</dbReference>
<feature type="compositionally biased region" description="Basic and acidic residues" evidence="1">
    <location>
        <begin position="727"/>
        <end position="738"/>
    </location>
</feature>
<dbReference type="PANTHER" id="PTHR10724">
    <property type="entry name" value="30S RIBOSOMAL PROTEIN S1"/>
    <property type="match status" value="1"/>
</dbReference>
<dbReference type="Pfam" id="PF17674">
    <property type="entry name" value="HHH_9"/>
    <property type="match status" value="1"/>
</dbReference>
<name>A0ABV7LQM2_9GAMM</name>
<comment type="caution">
    <text evidence="3">The sequence shown here is derived from an EMBL/GenBank/DDBJ whole genome shotgun (WGS) entry which is preliminary data.</text>
</comment>
<accession>A0ABV7LQM2</accession>
<dbReference type="Proteomes" id="UP001595579">
    <property type="component" value="Unassembled WGS sequence"/>
</dbReference>
<evidence type="ECO:0000256" key="1">
    <source>
        <dbReference type="SAM" id="MobiDB-lite"/>
    </source>
</evidence>
<dbReference type="SUPFAM" id="SSF53098">
    <property type="entry name" value="Ribonuclease H-like"/>
    <property type="match status" value="1"/>
</dbReference>
<feature type="region of interest" description="Disordered" evidence="1">
    <location>
        <begin position="725"/>
        <end position="782"/>
    </location>
</feature>
<dbReference type="Pfam" id="PF09371">
    <property type="entry name" value="Tex_N"/>
    <property type="match status" value="1"/>
</dbReference>
<keyword evidence="4" id="KW-1185">Reference proteome</keyword>
<reference evidence="4" key="1">
    <citation type="journal article" date="2019" name="Int. J. Syst. Evol. Microbiol.">
        <title>The Global Catalogue of Microorganisms (GCM) 10K type strain sequencing project: providing services to taxonomists for standard genome sequencing and annotation.</title>
        <authorList>
            <consortium name="The Broad Institute Genomics Platform"/>
            <consortium name="The Broad Institute Genome Sequencing Center for Infectious Disease"/>
            <person name="Wu L."/>
            <person name="Ma J."/>
        </authorList>
    </citation>
    <scope>NUCLEOTIDE SEQUENCE [LARGE SCALE GENOMIC DNA]</scope>
    <source>
        <strain evidence="4">CECT 7698</strain>
    </source>
</reference>
<dbReference type="InterPro" id="IPR010994">
    <property type="entry name" value="RuvA_2-like"/>
</dbReference>
<dbReference type="Pfam" id="PF12836">
    <property type="entry name" value="HHH_3"/>
    <property type="match status" value="1"/>
</dbReference>
<dbReference type="PANTHER" id="PTHR10724:SF10">
    <property type="entry name" value="S1 RNA-BINDING DOMAIN-CONTAINING PROTEIN 1"/>
    <property type="match status" value="1"/>
</dbReference>
<dbReference type="InterPro" id="IPR041692">
    <property type="entry name" value="HHH_9"/>
</dbReference>
<dbReference type="InterPro" id="IPR003029">
    <property type="entry name" value="S1_domain"/>
</dbReference>
<dbReference type="RefSeq" id="WP_386775191.1">
    <property type="nucleotide sequence ID" value="NZ_JBHRUG010000029.1"/>
</dbReference>
<dbReference type="InterPro" id="IPR055179">
    <property type="entry name" value="Tex-like_central_region"/>
</dbReference>
<proteinExistence type="predicted"/>
<dbReference type="SUPFAM" id="SSF158832">
    <property type="entry name" value="Tex N-terminal region-like"/>
    <property type="match status" value="1"/>
</dbReference>
<feature type="compositionally biased region" description="Low complexity" evidence="1">
    <location>
        <begin position="766"/>
        <end position="782"/>
    </location>
</feature>
<dbReference type="InterPro" id="IPR006641">
    <property type="entry name" value="YqgF/RNaseH-like_dom"/>
</dbReference>
<evidence type="ECO:0000259" key="2">
    <source>
        <dbReference type="PROSITE" id="PS50126"/>
    </source>
</evidence>
<sequence>MDAHAKITARLAEELAVRPQQVAATVELLDGGATVPFISRYRKEVTGGLDDTQLRQLDERLRYLRELEERREAVLTAIDEQGKLSDELAGLIRAADTKQRLEDLYLPYKKKRRTKAQIAREAGLEPLADALLADPNLDPEATAQGYLHPAEGDIPAIEDAKAALDGAKQILMERFAEDAELVGRLRERLWNEGQLSARVIDGRQGEGAKFSDYFEHDERLARAPSHRALAMFRGRNEGVLSLAIKLSGEDEAPRHPGEVAIAQHFDIRDEGRAADRWLTEVVRWTWRVKLYTHLETELMGRLRERAEQEAIGVFAANLKDLLLAAPAGPKATLAIDPGLRTGCKVAVVDATGQFLEHATIYPHAPQNRWDESLAVLGKLVERHGVELIAVGNGTASRETDKLAGELVKAMAGKQRLAKVMVSEAGASVYSASEYAAREFPDLDVTIRGAVSIARRLQDPLAELVKIEPKSIGVGQYQHDVSQLQLSKSLEAVIEDCVNAVGVDLNMASSALLSRVSGLNPGLADNIVARRNAQGAFKSRKELLDVGRLGPKTFEQCAGFLRIMNGDNPLDGSAVHPEAYSLVERIARQRQRDVASLIGDSATLKAIRPADFVDDHFGVPTISDILAELDKPGRDPRPEFRAAEFREGVETLKDLEPGMVLEGTVTNVTHFGAFVDIGVHQDGLVHISALSDKFVEDPRSVVKAGDIVKVKVMSVDLQRARIGLSMRLSDEPGEQRSGERAGANGTGSRKGQRKPQGKEPQRGQDSGQLGALGAALLQARKGK</sequence>
<dbReference type="InterPro" id="IPR023319">
    <property type="entry name" value="Tex-like_HTH_dom_sf"/>
</dbReference>
<dbReference type="InterPro" id="IPR023323">
    <property type="entry name" value="Tex-like_dom_sf"/>
</dbReference>
<dbReference type="Gene3D" id="1.10.10.650">
    <property type="entry name" value="RuvA domain 2-like"/>
    <property type="match status" value="1"/>
</dbReference>
<feature type="domain" description="S1 motif" evidence="2">
    <location>
        <begin position="657"/>
        <end position="726"/>
    </location>
</feature>
<dbReference type="CDD" id="cd05685">
    <property type="entry name" value="S1_Tex"/>
    <property type="match status" value="1"/>
</dbReference>